<comment type="caution">
    <text evidence="3">The sequence shown here is derived from an EMBL/GenBank/DDBJ whole genome shotgun (WGS) entry which is preliminary data.</text>
</comment>
<keyword evidence="4" id="KW-1185">Reference proteome</keyword>
<sequence>MASSESASAPLYVVTSLIWDDQDMTQTLQLPEVYHGLDAANDAAKAMMTRYSKKCKLPSSLKKWEFNHEKTSDGYYFGFLGSSYNGHIGARVKVFKASSPSDSLPEQHRGAVMKGEEDVEIIKDEDESVTGDGPKALEVPEDSKVEEDDEVKDEDEEEVKEEEEEVVEEKKPKPAARPKMKKTAIVPATHRKKIPDGKPDCLKGLKLLFTGTFETMDRKTSVATAYKYGAEVINKLEDTDYIVLGTRAGPKKLQTINEYELETITEEEFFQILENGVSQEKRDRMAAKKAADEDEEPEEEEEKPVNKRKGAAASASSRKRTKKN</sequence>
<dbReference type="Pfam" id="PF00533">
    <property type="entry name" value="BRCT"/>
    <property type="match status" value="1"/>
</dbReference>
<dbReference type="Proteomes" id="UP001392437">
    <property type="component" value="Unassembled WGS sequence"/>
</dbReference>
<dbReference type="InterPro" id="IPR036420">
    <property type="entry name" value="BRCT_dom_sf"/>
</dbReference>
<feature type="compositionally biased region" description="Basic residues" evidence="1">
    <location>
        <begin position="173"/>
        <end position="182"/>
    </location>
</feature>
<dbReference type="Gene3D" id="3.40.50.10190">
    <property type="entry name" value="BRCT domain"/>
    <property type="match status" value="1"/>
</dbReference>
<dbReference type="SUPFAM" id="SSF52113">
    <property type="entry name" value="BRCT domain"/>
    <property type="match status" value="1"/>
</dbReference>
<dbReference type="PROSITE" id="PS50172">
    <property type="entry name" value="BRCT"/>
    <property type="match status" value="1"/>
</dbReference>
<accession>A0AAW0R225</accession>
<dbReference type="InterPro" id="IPR001357">
    <property type="entry name" value="BRCT_dom"/>
</dbReference>
<dbReference type="SMART" id="SM00292">
    <property type="entry name" value="BRCT"/>
    <property type="match status" value="1"/>
</dbReference>
<name>A0AAW0R225_9PEZI</name>
<reference evidence="3 4" key="1">
    <citation type="submission" date="2023-01" db="EMBL/GenBank/DDBJ databases">
        <title>Analysis of 21 Apiospora genomes using comparative genomics revels a genus with tremendous synthesis potential of carbohydrate active enzymes and secondary metabolites.</title>
        <authorList>
            <person name="Sorensen T."/>
        </authorList>
    </citation>
    <scope>NUCLEOTIDE SEQUENCE [LARGE SCALE GENOMIC DNA]</scope>
    <source>
        <strain evidence="3 4">CBS 117206</strain>
    </source>
</reference>
<evidence type="ECO:0000256" key="1">
    <source>
        <dbReference type="SAM" id="MobiDB-lite"/>
    </source>
</evidence>
<evidence type="ECO:0000259" key="2">
    <source>
        <dbReference type="PROSITE" id="PS50172"/>
    </source>
</evidence>
<feature type="region of interest" description="Disordered" evidence="1">
    <location>
        <begin position="124"/>
        <end position="183"/>
    </location>
</feature>
<proteinExistence type="predicted"/>
<feature type="compositionally biased region" description="Acidic residues" evidence="1">
    <location>
        <begin position="144"/>
        <end position="167"/>
    </location>
</feature>
<dbReference type="AlphaFoldDB" id="A0AAW0R225"/>
<gene>
    <name evidence="3" type="ORF">PG999_005421</name>
</gene>
<organism evidence="3 4">
    <name type="scientific">Apiospora kogelbergensis</name>
    <dbReference type="NCBI Taxonomy" id="1337665"/>
    <lineage>
        <taxon>Eukaryota</taxon>
        <taxon>Fungi</taxon>
        <taxon>Dikarya</taxon>
        <taxon>Ascomycota</taxon>
        <taxon>Pezizomycotina</taxon>
        <taxon>Sordariomycetes</taxon>
        <taxon>Xylariomycetidae</taxon>
        <taxon>Amphisphaeriales</taxon>
        <taxon>Apiosporaceae</taxon>
        <taxon>Apiospora</taxon>
    </lineage>
</organism>
<feature type="region of interest" description="Disordered" evidence="1">
    <location>
        <begin position="279"/>
        <end position="324"/>
    </location>
</feature>
<dbReference type="EMBL" id="JAQQWP010000004">
    <property type="protein sequence ID" value="KAK8121301.1"/>
    <property type="molecule type" value="Genomic_DNA"/>
</dbReference>
<evidence type="ECO:0000313" key="3">
    <source>
        <dbReference type="EMBL" id="KAK8121301.1"/>
    </source>
</evidence>
<feature type="compositionally biased region" description="Basic and acidic residues" evidence="1">
    <location>
        <begin position="279"/>
        <end position="291"/>
    </location>
</feature>
<protein>
    <recommendedName>
        <fullName evidence="2">BRCT domain-containing protein</fullName>
    </recommendedName>
</protein>
<feature type="domain" description="BRCT" evidence="2">
    <location>
        <begin position="197"/>
        <end position="286"/>
    </location>
</feature>
<evidence type="ECO:0000313" key="4">
    <source>
        <dbReference type="Proteomes" id="UP001392437"/>
    </source>
</evidence>
<feature type="compositionally biased region" description="Acidic residues" evidence="1">
    <location>
        <begin position="292"/>
        <end position="302"/>
    </location>
</feature>